<gene>
    <name evidence="1" type="ORF">SO802_034377</name>
</gene>
<evidence type="ECO:0000313" key="1">
    <source>
        <dbReference type="EMBL" id="KAK9984852.1"/>
    </source>
</evidence>
<keyword evidence="2" id="KW-1185">Reference proteome</keyword>
<dbReference type="EMBL" id="JAZDWU010000012">
    <property type="protein sequence ID" value="KAK9984852.1"/>
    <property type="molecule type" value="Genomic_DNA"/>
</dbReference>
<reference evidence="1 2" key="1">
    <citation type="submission" date="2024-01" db="EMBL/GenBank/DDBJ databases">
        <title>A telomere-to-telomere, gap-free genome of sweet tea (Lithocarpus litseifolius).</title>
        <authorList>
            <person name="Zhou J."/>
        </authorList>
    </citation>
    <scope>NUCLEOTIDE SEQUENCE [LARGE SCALE GENOMIC DNA]</scope>
    <source>
        <strain evidence="1">Zhou-2022a</strain>
        <tissue evidence="1">Leaf</tissue>
    </source>
</reference>
<accession>A0AAW2BGH8</accession>
<evidence type="ECO:0000313" key="2">
    <source>
        <dbReference type="Proteomes" id="UP001459277"/>
    </source>
</evidence>
<sequence>MFFTTTTHEIFEDFVFKFYERPPPSKLYGKRTKRYCNACGKHVKGELIVEELENGTTNIFALKDLAAYSTSIEKKPWDR</sequence>
<comment type="caution">
    <text evidence="1">The sequence shown here is derived from an EMBL/GenBank/DDBJ whole genome shotgun (WGS) entry which is preliminary data.</text>
</comment>
<dbReference type="Proteomes" id="UP001459277">
    <property type="component" value="Unassembled WGS sequence"/>
</dbReference>
<organism evidence="1 2">
    <name type="scientific">Lithocarpus litseifolius</name>
    <dbReference type="NCBI Taxonomy" id="425828"/>
    <lineage>
        <taxon>Eukaryota</taxon>
        <taxon>Viridiplantae</taxon>
        <taxon>Streptophyta</taxon>
        <taxon>Embryophyta</taxon>
        <taxon>Tracheophyta</taxon>
        <taxon>Spermatophyta</taxon>
        <taxon>Magnoliopsida</taxon>
        <taxon>eudicotyledons</taxon>
        <taxon>Gunneridae</taxon>
        <taxon>Pentapetalae</taxon>
        <taxon>rosids</taxon>
        <taxon>fabids</taxon>
        <taxon>Fagales</taxon>
        <taxon>Fagaceae</taxon>
        <taxon>Lithocarpus</taxon>
    </lineage>
</organism>
<dbReference type="AlphaFoldDB" id="A0AAW2BGH8"/>
<name>A0AAW2BGH8_9ROSI</name>
<proteinExistence type="predicted"/>
<protein>
    <submittedName>
        <fullName evidence="1">Uncharacterized protein</fullName>
    </submittedName>
</protein>